<comment type="catalytic activity">
    <reaction evidence="6 9 10">
        <text>4-methyl-5-(2-phosphooxyethyl)-thiazole + 4-amino-2-methyl-5-(diphosphooxymethyl)pyrimidine + H(+) = thiamine phosphate + diphosphate</text>
        <dbReference type="Rhea" id="RHEA:22328"/>
        <dbReference type="ChEBI" id="CHEBI:15378"/>
        <dbReference type="ChEBI" id="CHEBI:33019"/>
        <dbReference type="ChEBI" id="CHEBI:37575"/>
        <dbReference type="ChEBI" id="CHEBI:57841"/>
        <dbReference type="ChEBI" id="CHEBI:58296"/>
        <dbReference type="EC" id="2.5.1.3"/>
    </reaction>
</comment>
<dbReference type="InterPro" id="IPR036206">
    <property type="entry name" value="ThiamineP_synth_sf"/>
</dbReference>
<comment type="catalytic activity">
    <reaction evidence="8 9 10">
        <text>2-[(2R,5Z)-2-carboxy-4-methylthiazol-5(2H)-ylidene]ethyl phosphate + 4-amino-2-methyl-5-(diphosphooxymethyl)pyrimidine + 2 H(+) = thiamine phosphate + CO2 + diphosphate</text>
        <dbReference type="Rhea" id="RHEA:47844"/>
        <dbReference type="ChEBI" id="CHEBI:15378"/>
        <dbReference type="ChEBI" id="CHEBI:16526"/>
        <dbReference type="ChEBI" id="CHEBI:33019"/>
        <dbReference type="ChEBI" id="CHEBI:37575"/>
        <dbReference type="ChEBI" id="CHEBI:57841"/>
        <dbReference type="ChEBI" id="CHEBI:62899"/>
        <dbReference type="EC" id="2.5.1.3"/>
    </reaction>
</comment>
<dbReference type="FunFam" id="3.20.20.70:FF:000096">
    <property type="entry name" value="Thiamine-phosphate synthase"/>
    <property type="match status" value="1"/>
</dbReference>
<dbReference type="GO" id="GO:0004789">
    <property type="term" value="F:thiamine-phosphate diphosphorylase activity"/>
    <property type="evidence" value="ECO:0007669"/>
    <property type="project" value="UniProtKB-UniRule"/>
</dbReference>
<comment type="function">
    <text evidence="9">Condenses 4-methyl-5-(beta-hydroxyethyl)thiazole monophosphate (THZ-P) and 2-methyl-4-amino-5-hydroxymethyl pyrimidine pyrophosphate (HMP-PP) to form thiamine monophosphate (TMP).</text>
</comment>
<dbReference type="InterPro" id="IPR034291">
    <property type="entry name" value="TMP_synthase"/>
</dbReference>
<proteinExistence type="inferred from homology"/>
<comment type="catalytic activity">
    <reaction evidence="7 9 10">
        <text>2-(2-carboxy-4-methylthiazol-5-yl)ethyl phosphate + 4-amino-2-methyl-5-(diphosphooxymethyl)pyrimidine + 2 H(+) = thiamine phosphate + CO2 + diphosphate</text>
        <dbReference type="Rhea" id="RHEA:47848"/>
        <dbReference type="ChEBI" id="CHEBI:15378"/>
        <dbReference type="ChEBI" id="CHEBI:16526"/>
        <dbReference type="ChEBI" id="CHEBI:33019"/>
        <dbReference type="ChEBI" id="CHEBI:37575"/>
        <dbReference type="ChEBI" id="CHEBI:57841"/>
        <dbReference type="ChEBI" id="CHEBI:62890"/>
        <dbReference type="EC" id="2.5.1.3"/>
    </reaction>
</comment>
<evidence type="ECO:0000313" key="13">
    <source>
        <dbReference type="EMBL" id="MBU2690448.1"/>
    </source>
</evidence>
<feature type="binding site" evidence="9">
    <location>
        <position position="137"/>
    </location>
    <ligand>
        <name>4-amino-2-methyl-5-(diphosphooxymethyl)pyrimidine</name>
        <dbReference type="ChEBI" id="CHEBI:57841"/>
    </ligand>
</feature>
<feature type="binding site" evidence="9">
    <location>
        <position position="69"/>
    </location>
    <ligand>
        <name>4-amino-2-methyl-5-(diphosphooxymethyl)pyrimidine</name>
        <dbReference type="ChEBI" id="CHEBI:57841"/>
    </ligand>
</feature>
<evidence type="ECO:0000256" key="6">
    <source>
        <dbReference type="ARBA" id="ARBA00047334"/>
    </source>
</evidence>
<dbReference type="Gene3D" id="3.20.20.70">
    <property type="entry name" value="Aldolase class I"/>
    <property type="match status" value="1"/>
</dbReference>
<accession>A0A948RVQ0</accession>
<dbReference type="GO" id="GO:0005737">
    <property type="term" value="C:cytoplasm"/>
    <property type="evidence" value="ECO:0007669"/>
    <property type="project" value="TreeGrafter"/>
</dbReference>
<feature type="binding site" evidence="9">
    <location>
        <begin position="37"/>
        <end position="41"/>
    </location>
    <ligand>
        <name>4-amino-2-methyl-5-(diphosphooxymethyl)pyrimidine</name>
        <dbReference type="ChEBI" id="CHEBI:57841"/>
    </ligand>
</feature>
<feature type="binding site" evidence="9">
    <location>
        <position position="165"/>
    </location>
    <ligand>
        <name>2-[(2R,5Z)-2-carboxy-4-methylthiazol-5(2H)-ylidene]ethyl phosphate</name>
        <dbReference type="ChEBI" id="CHEBI:62899"/>
    </ligand>
</feature>
<keyword evidence="4 9" id="KW-0460">Magnesium</keyword>
<feature type="domain" description="Thiamine phosphate synthase/TenI" evidence="12">
    <location>
        <begin position="7"/>
        <end position="188"/>
    </location>
</feature>
<evidence type="ECO:0000256" key="7">
    <source>
        <dbReference type="ARBA" id="ARBA00047851"/>
    </source>
</evidence>
<evidence type="ECO:0000256" key="4">
    <source>
        <dbReference type="ARBA" id="ARBA00022842"/>
    </source>
</evidence>
<comment type="caution">
    <text evidence="9">Lacks conserved residue(s) required for the propagation of feature annotation.</text>
</comment>
<comment type="pathway">
    <text evidence="1 9 11">Cofactor biosynthesis; thiamine diphosphate biosynthesis; thiamine phosphate from 4-amino-2-methyl-5-diphosphomethylpyrimidine and 4-methyl-5-(2-phosphoethyl)-thiazole: step 1/1.</text>
</comment>
<name>A0A948RVQ0_UNCEI</name>
<dbReference type="InterPro" id="IPR022998">
    <property type="entry name" value="ThiamineP_synth_TenI"/>
</dbReference>
<evidence type="ECO:0000256" key="9">
    <source>
        <dbReference type="HAMAP-Rule" id="MF_00097"/>
    </source>
</evidence>
<evidence type="ECO:0000256" key="5">
    <source>
        <dbReference type="ARBA" id="ARBA00022977"/>
    </source>
</evidence>
<dbReference type="HAMAP" id="MF_00097">
    <property type="entry name" value="TMP_synthase"/>
    <property type="match status" value="1"/>
</dbReference>
<dbReference type="Proteomes" id="UP000777784">
    <property type="component" value="Unassembled WGS sequence"/>
</dbReference>
<dbReference type="PANTHER" id="PTHR20857">
    <property type="entry name" value="THIAMINE-PHOSPHATE PYROPHOSPHORYLASE"/>
    <property type="match status" value="1"/>
</dbReference>
<evidence type="ECO:0000256" key="8">
    <source>
        <dbReference type="ARBA" id="ARBA00047883"/>
    </source>
</evidence>
<evidence type="ECO:0000256" key="2">
    <source>
        <dbReference type="ARBA" id="ARBA00022679"/>
    </source>
</evidence>
<feature type="binding site" evidence="9">
    <location>
        <position position="108"/>
    </location>
    <ligand>
        <name>4-amino-2-methyl-5-(diphosphooxymethyl)pyrimidine</name>
        <dbReference type="ChEBI" id="CHEBI:57841"/>
    </ligand>
</feature>
<evidence type="ECO:0000313" key="14">
    <source>
        <dbReference type="Proteomes" id="UP000777784"/>
    </source>
</evidence>
<evidence type="ECO:0000256" key="1">
    <source>
        <dbReference type="ARBA" id="ARBA00005165"/>
    </source>
</evidence>
<protein>
    <recommendedName>
        <fullName evidence="9">Thiamine-phosphate synthase</fullName>
        <shortName evidence="9">TP synthase</shortName>
        <shortName evidence="9">TPS</shortName>
        <ecNumber evidence="9">2.5.1.3</ecNumber>
    </recommendedName>
    <alternativeName>
        <fullName evidence="9">Thiamine-phosphate pyrophosphorylase</fullName>
        <shortName evidence="9">TMP pyrophosphorylase</shortName>
        <shortName evidence="9">TMP-PPase</shortName>
    </alternativeName>
</protein>
<dbReference type="GO" id="GO:0009228">
    <property type="term" value="P:thiamine biosynthetic process"/>
    <property type="evidence" value="ECO:0007669"/>
    <property type="project" value="UniProtKB-KW"/>
</dbReference>
<dbReference type="CDD" id="cd00564">
    <property type="entry name" value="TMP_TenI"/>
    <property type="match status" value="1"/>
</dbReference>
<reference evidence="13" key="1">
    <citation type="submission" date="2021-05" db="EMBL/GenBank/DDBJ databases">
        <title>Energy efficiency and biological interactions define the core microbiome of deep oligotrophic groundwater.</title>
        <authorList>
            <person name="Mehrshad M."/>
            <person name="Lopez-Fernandez M."/>
            <person name="Bell E."/>
            <person name="Bernier-Latmani R."/>
            <person name="Bertilsson S."/>
            <person name="Dopson M."/>
        </authorList>
    </citation>
    <scope>NUCLEOTIDE SEQUENCE</scope>
    <source>
        <strain evidence="13">Modern_marine.mb.64</strain>
    </source>
</reference>
<evidence type="ECO:0000256" key="3">
    <source>
        <dbReference type="ARBA" id="ARBA00022723"/>
    </source>
</evidence>
<dbReference type="NCBIfam" id="TIGR00693">
    <property type="entry name" value="thiE"/>
    <property type="match status" value="1"/>
</dbReference>
<evidence type="ECO:0000259" key="12">
    <source>
        <dbReference type="Pfam" id="PF02581"/>
    </source>
</evidence>
<dbReference type="GO" id="GO:0000287">
    <property type="term" value="F:magnesium ion binding"/>
    <property type="evidence" value="ECO:0007669"/>
    <property type="project" value="UniProtKB-UniRule"/>
</dbReference>
<comment type="cofactor">
    <cofactor evidence="9">
        <name>Mg(2+)</name>
        <dbReference type="ChEBI" id="CHEBI:18420"/>
    </cofactor>
    <text evidence="9">Binds 1 Mg(2+) ion per subunit.</text>
</comment>
<dbReference type="AlphaFoldDB" id="A0A948RVQ0"/>
<feature type="binding site" evidence="9">
    <location>
        <position position="70"/>
    </location>
    <ligand>
        <name>Mg(2+)</name>
        <dbReference type="ChEBI" id="CHEBI:18420"/>
    </ligand>
</feature>
<feature type="binding site" evidence="9">
    <location>
        <begin position="134"/>
        <end position="136"/>
    </location>
    <ligand>
        <name>2-[(2R,5Z)-2-carboxy-4-methylthiazol-5(2H)-ylidene]ethyl phosphate</name>
        <dbReference type="ChEBI" id="CHEBI:62899"/>
    </ligand>
</feature>
<dbReference type="GO" id="GO:0009229">
    <property type="term" value="P:thiamine diphosphate biosynthetic process"/>
    <property type="evidence" value="ECO:0007669"/>
    <property type="project" value="UniProtKB-UniRule"/>
</dbReference>
<sequence length="214" mass="23384">MRKKRWLVAITDTTIQQRFSHVELAQKMINGGADFVQYRDKEATTRQMIETAREIATLCARSNTKFIINDRVDVAIAADADGVHLGQDDFPIRLARHLLGPERVIGVSVDTVEEAREAWQEGADYVGFGPIYSTSTKTDAGPIIGIEALPGLTPKFPIPLVAIGGLNRENIEPVLRAGVHGVAVLAAICQAEDPEAMTREIREFVAGYGEEKSA</sequence>
<comment type="similarity">
    <text evidence="9 10">Belongs to the thiamine-phosphate synthase family.</text>
</comment>
<dbReference type="EMBL" id="JAHJDP010000031">
    <property type="protein sequence ID" value="MBU2690448.1"/>
    <property type="molecule type" value="Genomic_DNA"/>
</dbReference>
<keyword evidence="3 9" id="KW-0479">Metal-binding</keyword>
<dbReference type="InterPro" id="IPR013785">
    <property type="entry name" value="Aldolase_TIM"/>
</dbReference>
<evidence type="ECO:0000256" key="10">
    <source>
        <dbReference type="RuleBase" id="RU003826"/>
    </source>
</evidence>
<dbReference type="PANTHER" id="PTHR20857:SF15">
    <property type="entry name" value="THIAMINE-PHOSPHATE SYNTHASE"/>
    <property type="match status" value="1"/>
</dbReference>
<keyword evidence="2 9" id="KW-0808">Transferase</keyword>
<comment type="caution">
    <text evidence="13">The sequence shown here is derived from an EMBL/GenBank/DDBJ whole genome shotgun (WGS) entry which is preliminary data.</text>
</comment>
<keyword evidence="5 9" id="KW-0784">Thiamine biosynthesis</keyword>
<dbReference type="EC" id="2.5.1.3" evidence="9"/>
<organism evidence="13 14">
    <name type="scientific">Eiseniibacteriota bacterium</name>
    <dbReference type="NCBI Taxonomy" id="2212470"/>
    <lineage>
        <taxon>Bacteria</taxon>
        <taxon>Candidatus Eiseniibacteriota</taxon>
    </lineage>
</organism>
<evidence type="ECO:0000256" key="11">
    <source>
        <dbReference type="RuleBase" id="RU004253"/>
    </source>
</evidence>
<feature type="binding site" evidence="9">
    <location>
        <position position="89"/>
    </location>
    <ligand>
        <name>Mg(2+)</name>
        <dbReference type="ChEBI" id="CHEBI:18420"/>
    </ligand>
</feature>
<dbReference type="Pfam" id="PF02581">
    <property type="entry name" value="TMP-TENI"/>
    <property type="match status" value="1"/>
</dbReference>
<gene>
    <name evidence="9 13" type="primary">thiE</name>
    <name evidence="13" type="ORF">KJ970_05925</name>
</gene>
<dbReference type="SUPFAM" id="SSF51391">
    <property type="entry name" value="Thiamin phosphate synthase"/>
    <property type="match status" value="1"/>
</dbReference>